<keyword evidence="1" id="KW-0732">Signal</keyword>
<feature type="signal peptide" evidence="1">
    <location>
        <begin position="1"/>
        <end position="17"/>
    </location>
</feature>
<dbReference type="SMART" id="SM00020">
    <property type="entry name" value="Tryp_SPc"/>
    <property type="match status" value="1"/>
</dbReference>
<accession>A0ABM1N8N1</accession>
<sequence length="314" mass="35007">MFCFAVILLYLIGFSKSEILQNCTCLPYYQCSDDTGNVVMDGNGLIDVRGYKTSNCTGYFDVCCDIANGLVTTETSQLERKGCGYHNMESDSQWSGILLNHEIPDHEGIYKCGVSLIHPQVALTAAHCLQSPNKYWSINIADTYRQIVSVVVHPYYNSGTLQNDLVLLFLKTPYNHAEIVCIPPPGTILDGSHCSAITKDFSKIKIIQLPIVGRAKCQNLLRETRLGPYFQLHSSFLCAGGEDFLDVCEGDGGSPLICPIPAQTDRFHQVGIVSWGIGCGENNTPGVYVDLSKFRDWIDEEMIRKNFNINTYRY</sequence>
<proteinExistence type="predicted"/>
<evidence type="ECO:0000313" key="4">
    <source>
        <dbReference type="RefSeq" id="XP_017783181.1"/>
    </source>
</evidence>
<dbReference type="RefSeq" id="XP_017783181.1">
    <property type="nucleotide sequence ID" value="XM_017927692.1"/>
</dbReference>
<dbReference type="PANTHER" id="PTHR24258">
    <property type="entry name" value="SERINE PROTEASE-RELATED"/>
    <property type="match status" value="1"/>
</dbReference>
<evidence type="ECO:0000256" key="1">
    <source>
        <dbReference type="SAM" id="SignalP"/>
    </source>
</evidence>
<dbReference type="InterPro" id="IPR001314">
    <property type="entry name" value="Peptidase_S1A"/>
</dbReference>
<evidence type="ECO:0000259" key="2">
    <source>
        <dbReference type="PROSITE" id="PS50240"/>
    </source>
</evidence>
<dbReference type="SUPFAM" id="SSF50494">
    <property type="entry name" value="Trypsin-like serine proteases"/>
    <property type="match status" value="1"/>
</dbReference>
<dbReference type="InterPro" id="IPR009003">
    <property type="entry name" value="Peptidase_S1_PA"/>
</dbReference>
<dbReference type="PROSITE" id="PS00134">
    <property type="entry name" value="TRYPSIN_HIS"/>
    <property type="match status" value="1"/>
</dbReference>
<reference evidence="4" key="1">
    <citation type="submission" date="2025-08" db="UniProtKB">
        <authorList>
            <consortium name="RefSeq"/>
        </authorList>
    </citation>
    <scope>IDENTIFICATION</scope>
    <source>
        <tissue evidence="4">Whole Larva</tissue>
    </source>
</reference>
<dbReference type="PANTHER" id="PTHR24258:SF129">
    <property type="entry name" value="LP15124P-RELATED"/>
    <property type="match status" value="1"/>
</dbReference>
<name>A0ABM1N8N1_NICVS</name>
<dbReference type="Pfam" id="PF18322">
    <property type="entry name" value="CLIP_1"/>
    <property type="match status" value="1"/>
</dbReference>
<dbReference type="InterPro" id="IPR001254">
    <property type="entry name" value="Trypsin_dom"/>
</dbReference>
<dbReference type="GeneID" id="108567311"/>
<protein>
    <submittedName>
        <fullName evidence="4">Tryptase beta-2-like</fullName>
    </submittedName>
</protein>
<keyword evidence="3" id="KW-1185">Reference proteome</keyword>
<dbReference type="Pfam" id="PF00089">
    <property type="entry name" value="Trypsin"/>
    <property type="match status" value="1"/>
</dbReference>
<dbReference type="Gene3D" id="2.40.10.10">
    <property type="entry name" value="Trypsin-like serine proteases"/>
    <property type="match status" value="1"/>
</dbReference>
<dbReference type="CDD" id="cd00190">
    <property type="entry name" value="Tryp_SPc"/>
    <property type="match status" value="1"/>
</dbReference>
<feature type="chain" id="PRO_5046137081" evidence="1">
    <location>
        <begin position="18"/>
        <end position="314"/>
    </location>
</feature>
<evidence type="ECO:0000313" key="3">
    <source>
        <dbReference type="Proteomes" id="UP000695000"/>
    </source>
</evidence>
<dbReference type="Proteomes" id="UP000695000">
    <property type="component" value="Unplaced"/>
</dbReference>
<dbReference type="PROSITE" id="PS50240">
    <property type="entry name" value="TRYPSIN_DOM"/>
    <property type="match status" value="1"/>
</dbReference>
<organism evidence="3 4">
    <name type="scientific">Nicrophorus vespilloides</name>
    <name type="common">Boreal carrion beetle</name>
    <dbReference type="NCBI Taxonomy" id="110193"/>
    <lineage>
        <taxon>Eukaryota</taxon>
        <taxon>Metazoa</taxon>
        <taxon>Ecdysozoa</taxon>
        <taxon>Arthropoda</taxon>
        <taxon>Hexapoda</taxon>
        <taxon>Insecta</taxon>
        <taxon>Pterygota</taxon>
        <taxon>Neoptera</taxon>
        <taxon>Endopterygota</taxon>
        <taxon>Coleoptera</taxon>
        <taxon>Polyphaga</taxon>
        <taxon>Staphyliniformia</taxon>
        <taxon>Silphidae</taxon>
        <taxon>Nicrophorinae</taxon>
        <taxon>Nicrophorus</taxon>
    </lineage>
</organism>
<dbReference type="InterPro" id="IPR041515">
    <property type="entry name" value="PPAF-2-like_Clip"/>
</dbReference>
<feature type="domain" description="Peptidase S1" evidence="2">
    <location>
        <begin position="66"/>
        <end position="303"/>
    </location>
</feature>
<dbReference type="InterPro" id="IPR043504">
    <property type="entry name" value="Peptidase_S1_PA_chymotrypsin"/>
</dbReference>
<gene>
    <name evidence="4" type="primary">LOC108567311</name>
</gene>
<dbReference type="PRINTS" id="PR00722">
    <property type="entry name" value="CHYMOTRYPSIN"/>
</dbReference>
<dbReference type="InterPro" id="IPR018114">
    <property type="entry name" value="TRYPSIN_HIS"/>
</dbReference>